<reference evidence="2" key="1">
    <citation type="submission" date="2021-03" db="EMBL/GenBank/DDBJ databases">
        <title>Draft genome sequence of rust myrtle Austropuccinia psidii MF-1, a brazilian biotype.</title>
        <authorList>
            <person name="Quecine M.C."/>
            <person name="Pachon D.M.R."/>
            <person name="Bonatelli M.L."/>
            <person name="Correr F.H."/>
            <person name="Franceschini L.M."/>
            <person name="Leite T.F."/>
            <person name="Margarido G.R.A."/>
            <person name="Almeida C.A."/>
            <person name="Ferrarezi J.A."/>
            <person name="Labate C.A."/>
        </authorList>
    </citation>
    <scope>NUCLEOTIDE SEQUENCE</scope>
    <source>
        <strain evidence="2">MF-1</strain>
    </source>
</reference>
<feature type="compositionally biased region" description="Basic and acidic residues" evidence="1">
    <location>
        <begin position="1"/>
        <end position="12"/>
    </location>
</feature>
<protein>
    <submittedName>
        <fullName evidence="2">Uncharacterized protein</fullName>
    </submittedName>
</protein>
<feature type="region of interest" description="Disordered" evidence="1">
    <location>
        <begin position="1"/>
        <end position="39"/>
    </location>
</feature>
<keyword evidence="3" id="KW-1185">Reference proteome</keyword>
<accession>A0A9Q3K5R6</accession>
<dbReference type="Proteomes" id="UP000765509">
    <property type="component" value="Unassembled WGS sequence"/>
</dbReference>
<evidence type="ECO:0000256" key="1">
    <source>
        <dbReference type="SAM" id="MobiDB-lite"/>
    </source>
</evidence>
<evidence type="ECO:0000313" key="2">
    <source>
        <dbReference type="EMBL" id="MBW0573782.1"/>
    </source>
</evidence>
<sequence length="92" mass="10123">MHLRTLQEDDVIRSPPKKSHLINGGCAEEEVSPNLKSPEQCRACPHEKQIDMMESRGIKVAKDSSHAGPPDLPKGKNRGALSPQILNSLMNK</sequence>
<name>A0A9Q3K5R6_9BASI</name>
<organism evidence="2 3">
    <name type="scientific">Austropuccinia psidii MF-1</name>
    <dbReference type="NCBI Taxonomy" id="1389203"/>
    <lineage>
        <taxon>Eukaryota</taxon>
        <taxon>Fungi</taxon>
        <taxon>Dikarya</taxon>
        <taxon>Basidiomycota</taxon>
        <taxon>Pucciniomycotina</taxon>
        <taxon>Pucciniomycetes</taxon>
        <taxon>Pucciniales</taxon>
        <taxon>Sphaerophragmiaceae</taxon>
        <taxon>Austropuccinia</taxon>
    </lineage>
</organism>
<feature type="region of interest" description="Disordered" evidence="1">
    <location>
        <begin position="54"/>
        <end position="92"/>
    </location>
</feature>
<comment type="caution">
    <text evidence="2">The sequence shown here is derived from an EMBL/GenBank/DDBJ whole genome shotgun (WGS) entry which is preliminary data.</text>
</comment>
<dbReference type="AlphaFoldDB" id="A0A9Q3K5R6"/>
<proteinExistence type="predicted"/>
<dbReference type="EMBL" id="AVOT02092812">
    <property type="protein sequence ID" value="MBW0573782.1"/>
    <property type="molecule type" value="Genomic_DNA"/>
</dbReference>
<gene>
    <name evidence="2" type="ORF">O181_113497</name>
</gene>
<feature type="compositionally biased region" description="Basic and acidic residues" evidence="1">
    <location>
        <begin position="54"/>
        <end position="65"/>
    </location>
</feature>
<evidence type="ECO:0000313" key="3">
    <source>
        <dbReference type="Proteomes" id="UP000765509"/>
    </source>
</evidence>